<keyword evidence="1" id="KW-0963">Cytoplasm</keyword>
<feature type="compositionally biased region" description="Polar residues" evidence="5">
    <location>
        <begin position="25"/>
        <end position="65"/>
    </location>
</feature>
<sequence length="711" mass="79294">MILSSPIQPNRPNIRRANQGRPSRPASSQYSSRRPNTSSSYTRFYRAPNSSNSAHQHATTGQQHTPVHRSVDSGQATRTVPRRAPLRNNINRSSVHPQSNRPSGNWRQGRGSTHGRGSAASARTIQKLKQNSVYSLEINDQYRQILNSIPSLADGDIRIVPVCGLEWVGTNMMFIEYKDEIVVIDVGIGFTKPNMPGIDNTIPNTAYLKMNCHKIKALVITHGHLDHVGAISYVIEDLGFPPIYTREFGAVFIKKKMEEFPQLAKKIKIETIEADMGYVPISGNMKVRFFGLTHSIPDSTGVIIQTPLGGILNTGDVRIENENGIIAQKEIDQYEFLKDENILLASIDSTGIEKPGWGISESGVQKNIDAIIKASNGRLFISAFASQVERLISFIESAKRYGKYVSFEGRSMKNNMAITKELKLTDFGHVVPIEEIDDYPPNKMVIILTGGQGEEFSALNRIANGTHKSISLQKDDTILLSSSIVPGNDFPVTQLKNNLYCGSYNVITYSDNAVHASGHGRHEELKWIHQQIHYRFFMPVHGDSYMIRLHAKMAIQELHVPEDRVMVCDNGSIVEIRNNGDIAVKLAEKIPSDVTVIDGAYLGPLHKVVIDDRTALAEDGMFVVVVSIDTKTGRLKKSPDIISRGFIYLRESKELLSKVRGVIKRVVESHATKRQHVDFDEIKNVLTEHIGKYLLQETHKEPIVIPVVLGM</sequence>
<protein>
    <recommendedName>
        <fullName evidence="6">Metallo-beta-lactamase domain-containing protein</fullName>
    </recommendedName>
</protein>
<comment type="caution">
    <text evidence="7">The sequence shown here is derived from an EMBL/GenBank/DDBJ whole genome shotgun (WGS) entry which is preliminary data.</text>
</comment>
<evidence type="ECO:0000256" key="2">
    <source>
        <dbReference type="ARBA" id="ARBA00022722"/>
    </source>
</evidence>
<evidence type="ECO:0000256" key="4">
    <source>
        <dbReference type="ARBA" id="ARBA00022884"/>
    </source>
</evidence>
<dbReference type="SUPFAM" id="SSF56281">
    <property type="entry name" value="Metallo-hydrolase/oxidoreductase"/>
    <property type="match status" value="1"/>
</dbReference>
<dbReference type="NCBIfam" id="TIGR00649">
    <property type="entry name" value="MG423"/>
    <property type="match status" value="1"/>
</dbReference>
<keyword evidence="3" id="KW-0378">Hydrolase</keyword>
<evidence type="ECO:0000256" key="5">
    <source>
        <dbReference type="SAM" id="MobiDB-lite"/>
    </source>
</evidence>
<feature type="compositionally biased region" description="Polar residues" evidence="5">
    <location>
        <begin position="88"/>
        <end position="106"/>
    </location>
</feature>
<keyword evidence="3" id="KW-0269">Exonuclease</keyword>
<dbReference type="Gene3D" id="3.10.20.580">
    <property type="match status" value="1"/>
</dbReference>
<feature type="compositionally biased region" description="Polar residues" evidence="5">
    <location>
        <begin position="1"/>
        <end position="11"/>
    </location>
</feature>
<evidence type="ECO:0000313" key="8">
    <source>
        <dbReference type="Proteomes" id="UP000179448"/>
    </source>
</evidence>
<dbReference type="InterPro" id="IPR042173">
    <property type="entry name" value="RNase_J_2"/>
</dbReference>
<dbReference type="PANTHER" id="PTHR43694">
    <property type="entry name" value="RIBONUCLEASE J"/>
    <property type="match status" value="1"/>
</dbReference>
<evidence type="ECO:0000259" key="6">
    <source>
        <dbReference type="SMART" id="SM00849"/>
    </source>
</evidence>
<dbReference type="GO" id="GO:0003723">
    <property type="term" value="F:RNA binding"/>
    <property type="evidence" value="ECO:0007669"/>
    <property type="project" value="UniProtKB-KW"/>
</dbReference>
<dbReference type="GO" id="GO:0046872">
    <property type="term" value="F:metal ion binding"/>
    <property type="evidence" value="ECO:0007669"/>
    <property type="project" value="InterPro"/>
</dbReference>
<dbReference type="InterPro" id="IPR001279">
    <property type="entry name" value="Metallo-B-lactamas"/>
</dbReference>
<proteinExistence type="predicted"/>
<dbReference type="InterPro" id="IPR041636">
    <property type="entry name" value="RNase_J_C"/>
</dbReference>
<dbReference type="Pfam" id="PF22505">
    <property type="entry name" value="RNase_J_b_CASP"/>
    <property type="match status" value="1"/>
</dbReference>
<evidence type="ECO:0000256" key="1">
    <source>
        <dbReference type="ARBA" id="ARBA00022490"/>
    </source>
</evidence>
<dbReference type="Proteomes" id="UP000179448">
    <property type="component" value="Unassembled WGS sequence"/>
</dbReference>
<dbReference type="Pfam" id="PF00753">
    <property type="entry name" value="Lactamase_B"/>
    <property type="match status" value="1"/>
</dbReference>
<dbReference type="Gene3D" id="3.60.15.10">
    <property type="entry name" value="Ribonuclease Z/Hydroxyacylglutathione hydrolase-like"/>
    <property type="match status" value="1"/>
</dbReference>
<dbReference type="InterPro" id="IPR055132">
    <property type="entry name" value="RNase_J_b_CASP"/>
</dbReference>
<dbReference type="InterPro" id="IPR036866">
    <property type="entry name" value="RibonucZ/Hydroxyglut_hydro"/>
</dbReference>
<dbReference type="InterPro" id="IPR004613">
    <property type="entry name" value="RNase_J"/>
</dbReference>
<feature type="region of interest" description="Disordered" evidence="5">
    <location>
        <begin position="1"/>
        <end position="123"/>
    </location>
</feature>
<dbReference type="Gene3D" id="3.40.50.10710">
    <property type="entry name" value="Metallo-hydrolase/oxidoreductase"/>
    <property type="match status" value="1"/>
</dbReference>
<name>A0A1F6WPS3_9BACT</name>
<keyword evidence="4" id="KW-0694">RNA-binding</keyword>
<dbReference type="SMART" id="SM00849">
    <property type="entry name" value="Lactamase_B"/>
    <property type="match status" value="1"/>
</dbReference>
<dbReference type="EMBL" id="MFUQ01000013">
    <property type="protein sequence ID" value="OGI83735.1"/>
    <property type="molecule type" value="Genomic_DNA"/>
</dbReference>
<feature type="domain" description="Metallo-beta-lactamase" evidence="6">
    <location>
        <begin position="169"/>
        <end position="347"/>
    </location>
</feature>
<organism evidence="7 8">
    <name type="scientific">Candidatus Nomurabacteria bacterium RIFCSPLOWO2_01_FULL_36_10b</name>
    <dbReference type="NCBI Taxonomy" id="1801766"/>
    <lineage>
        <taxon>Bacteria</taxon>
        <taxon>Candidatus Nomuraibacteriota</taxon>
    </lineage>
</organism>
<dbReference type="GO" id="GO:0004527">
    <property type="term" value="F:exonuclease activity"/>
    <property type="evidence" value="ECO:0007669"/>
    <property type="project" value="UniProtKB-KW"/>
</dbReference>
<evidence type="ECO:0000313" key="7">
    <source>
        <dbReference type="EMBL" id="OGI83735.1"/>
    </source>
</evidence>
<gene>
    <name evidence="7" type="ORF">A2997_02110</name>
</gene>
<dbReference type="AlphaFoldDB" id="A0A1F6WPS3"/>
<dbReference type="CDD" id="cd07714">
    <property type="entry name" value="RNaseJ_MBL-fold"/>
    <property type="match status" value="1"/>
</dbReference>
<keyword evidence="2" id="KW-0540">Nuclease</keyword>
<dbReference type="Pfam" id="PF17770">
    <property type="entry name" value="RNase_J_C"/>
    <property type="match status" value="1"/>
</dbReference>
<evidence type="ECO:0000256" key="3">
    <source>
        <dbReference type="ARBA" id="ARBA00022839"/>
    </source>
</evidence>
<accession>A0A1F6WPS3</accession>
<reference evidence="7 8" key="1">
    <citation type="journal article" date="2016" name="Nat. Commun.">
        <title>Thousands of microbial genomes shed light on interconnected biogeochemical processes in an aquifer system.</title>
        <authorList>
            <person name="Anantharaman K."/>
            <person name="Brown C.T."/>
            <person name="Hug L.A."/>
            <person name="Sharon I."/>
            <person name="Castelle C.J."/>
            <person name="Probst A.J."/>
            <person name="Thomas B.C."/>
            <person name="Singh A."/>
            <person name="Wilkins M.J."/>
            <person name="Karaoz U."/>
            <person name="Brodie E.L."/>
            <person name="Williams K.H."/>
            <person name="Hubbard S.S."/>
            <person name="Banfield J.F."/>
        </authorList>
    </citation>
    <scope>NUCLEOTIDE SEQUENCE [LARGE SCALE GENOMIC DNA]</scope>
</reference>
<dbReference type="STRING" id="1801766.A2997_02110"/>
<dbReference type="PANTHER" id="PTHR43694:SF1">
    <property type="entry name" value="RIBONUCLEASE J"/>
    <property type="match status" value="1"/>
</dbReference>